<feature type="chain" id="PRO_5036765517" description="polynucleotide adenylyltransferase" evidence="11">
    <location>
        <begin position="20"/>
        <end position="1385"/>
    </location>
</feature>
<dbReference type="GO" id="GO:0006397">
    <property type="term" value="P:mRNA processing"/>
    <property type="evidence" value="ECO:0007669"/>
    <property type="project" value="UniProtKB-KW"/>
</dbReference>
<reference evidence="14" key="1">
    <citation type="submission" date="2022-11" db="UniProtKB">
        <authorList>
            <consortium name="WormBaseParasite"/>
        </authorList>
    </citation>
    <scope>IDENTIFICATION</scope>
</reference>
<keyword evidence="7" id="KW-0067">ATP-binding</keyword>
<evidence type="ECO:0000313" key="13">
    <source>
        <dbReference type="Proteomes" id="UP000887572"/>
    </source>
</evidence>
<dbReference type="InterPro" id="IPR007012">
    <property type="entry name" value="PolA_pol_cen_dom"/>
</dbReference>
<evidence type="ECO:0000256" key="10">
    <source>
        <dbReference type="SAM" id="MobiDB-lite"/>
    </source>
</evidence>
<evidence type="ECO:0000256" key="9">
    <source>
        <dbReference type="ARBA" id="ARBA00048830"/>
    </source>
</evidence>
<comment type="similarity">
    <text evidence="2">Belongs to the poly(A) polymerase family.</text>
</comment>
<keyword evidence="11" id="KW-0732">Signal</keyword>
<keyword evidence="5" id="KW-0808">Transferase</keyword>
<keyword evidence="13" id="KW-1185">Reference proteome</keyword>
<dbReference type="GO" id="GO:0005634">
    <property type="term" value="C:nucleus"/>
    <property type="evidence" value="ECO:0007669"/>
    <property type="project" value="UniProtKB-SubCell"/>
</dbReference>
<evidence type="ECO:0000256" key="2">
    <source>
        <dbReference type="ARBA" id="ARBA00010912"/>
    </source>
</evidence>
<evidence type="ECO:0000256" key="6">
    <source>
        <dbReference type="ARBA" id="ARBA00022741"/>
    </source>
</evidence>
<evidence type="ECO:0000256" key="8">
    <source>
        <dbReference type="ARBA" id="ARBA00023242"/>
    </source>
</evidence>
<evidence type="ECO:0000259" key="12">
    <source>
        <dbReference type="Pfam" id="PF04928"/>
    </source>
</evidence>
<keyword evidence="6" id="KW-0547">Nucleotide-binding</keyword>
<dbReference type="Pfam" id="PF04928">
    <property type="entry name" value="PAP_central"/>
    <property type="match status" value="1"/>
</dbReference>
<comment type="catalytic activity">
    <reaction evidence="9">
        <text>RNA(n) + ATP = RNA(n)-3'-adenine ribonucleotide + diphosphate</text>
        <dbReference type="Rhea" id="RHEA:11332"/>
        <dbReference type="Rhea" id="RHEA-COMP:14527"/>
        <dbReference type="Rhea" id="RHEA-COMP:17347"/>
        <dbReference type="ChEBI" id="CHEBI:30616"/>
        <dbReference type="ChEBI" id="CHEBI:33019"/>
        <dbReference type="ChEBI" id="CHEBI:140395"/>
        <dbReference type="ChEBI" id="CHEBI:173115"/>
        <dbReference type="EC" id="2.7.7.19"/>
    </reaction>
</comment>
<evidence type="ECO:0000256" key="5">
    <source>
        <dbReference type="ARBA" id="ARBA00022679"/>
    </source>
</evidence>
<comment type="subcellular location">
    <subcellularLocation>
        <location evidence="1">Nucleus</location>
    </subcellularLocation>
</comment>
<evidence type="ECO:0000256" key="4">
    <source>
        <dbReference type="ARBA" id="ARBA00022664"/>
    </source>
</evidence>
<protein>
    <recommendedName>
        <fullName evidence="3">polynucleotide adenylyltransferase</fullName>
        <ecNumber evidence="3">2.7.7.19</ecNumber>
    </recommendedName>
</protein>
<feature type="signal peptide" evidence="11">
    <location>
        <begin position="1"/>
        <end position="19"/>
    </location>
</feature>
<sequence>MMKIQFLLILHLQFDQIIAAPGTGIAKIIAAPGKGIAKIIAAPGKGIETICSWYNTFRFVYYPINGIQHILLDNLYMDYFLDNSATDQRIIMQKIAIYTHIYMMRWTIEQNVGKLCKMRAFRPTDGYNAEAGAGGTSNNAGQSAYDKMHQKFTKWGQKCKMFTFQPVADGHADGDGAGGTSNKTGQNAYEWLCQEMKIIFSLIDADDKTPEAIGDLMHFPSSLTMCYFLKFKFELSHMLSATNFGIFPNENVSCKSVENIRQSVEMNLEPIREWMLSDLVHFFKRRPKLVKYFDKLHKRNNESEIVENRQKFVALFGIARTALLYDVHFENFGFFALINEKNNSNTLLYKEFFKQNNKLGKWRTKILLDKYLYSEWFITFYNNEMKAALEGGQRGEKLHTMAILADLHCFWDCFSNDFWLNEKNIRQAIGQFVKKNGGKMSKLKQPFLVQCQPSDWVNCQQNETDLPTLWENGPEDVSLFRALTICTKEIINEQKVNNKQAKSVEIDDNFLSITNFKFLQCVEKGLKNNARRDNILSKLHFEKIEELLEYEHYAGFIGFKTLLSENKRSLKELLDSEGFKKVDELLKKNFEYFSPGKKKAKFGTKGRSNSGKSFELRRVSSEGQLNASTRRRVSSEGQLIDNTRGQLIDSPSPPRGQLSDSSRRRLVDIPRGPSERQLGNSPSPKGQIEFDPSSPKRQLDFSSPTYYTCVTMLKQIGIEKFSDLLKDFLLGNFYKKYLENKFDEKCVVYLHISMFVRTIEAKLKTKTTNFEKNAKWKSFKDKTFVEEPQFLAEKLFVVQSNLDELSAFGTSTSTDCLEKAMEMLNNVKMRRVGKDIEDDQFENILPLINDQNDDDDDVIRITQFGSYKMETFKNVLIQLHNHVVAFLCAKKFAEIPSENEQNATLLNLEKLNFIFNAREMLLKKVGAMNIMLTQQQIGNPIICESSQYNLIRTNPANRQNDDHLSNGIVQFITLFCAGEEKNSMIDQIKWQIALALKKWVQKVANFEQPLLLTSGSHLMGSNLDSSDLDLLCVVPDQINLFTFYGENDTTLYSTLRKELFGAKLSWIAGKVPLIQIKFGQIELDLLLVPVPIKYLTGRTAAAKLESDQVIKDIGNVKGIYSLAGYRSGKFQLSLVNDKQLFAYFLKSIKVWAKNRLIYSGIFGYFNGATLSVMVTKICALFPFAPLAYLLYQFFQIYSKWNWPVDPVLLDKLSTDSLNVLVNGWPPKFGENSMTVITPKFPEQNAAFNVNKFTLRTIVEEINSANQILSENGQKWAQIFEEVKYAEKFAHFAIILCADVDAQRHATNCGFYRSKIRRNLFEWATATNVLPMLAHYQIIPQSEEKTICNISNFVANCTFWMSSSYTNAEKLSNTLNELHASTAASS</sequence>
<dbReference type="Proteomes" id="UP000887572">
    <property type="component" value="Unplaced"/>
</dbReference>
<dbReference type="GO" id="GO:1990817">
    <property type="term" value="F:poly(A) RNA polymerase activity"/>
    <property type="evidence" value="ECO:0007669"/>
    <property type="project" value="UniProtKB-EC"/>
</dbReference>
<dbReference type="SUPFAM" id="SSF81301">
    <property type="entry name" value="Nucleotidyltransferase"/>
    <property type="match status" value="1"/>
</dbReference>
<proteinExistence type="inferred from homology"/>
<dbReference type="InterPro" id="IPR043519">
    <property type="entry name" value="NT_sf"/>
</dbReference>
<organism evidence="13 14">
    <name type="scientific">Globodera rostochiensis</name>
    <name type="common">Golden nematode worm</name>
    <name type="synonym">Heterodera rostochiensis</name>
    <dbReference type="NCBI Taxonomy" id="31243"/>
    <lineage>
        <taxon>Eukaryota</taxon>
        <taxon>Metazoa</taxon>
        <taxon>Ecdysozoa</taxon>
        <taxon>Nematoda</taxon>
        <taxon>Chromadorea</taxon>
        <taxon>Rhabditida</taxon>
        <taxon>Tylenchina</taxon>
        <taxon>Tylenchomorpha</taxon>
        <taxon>Tylenchoidea</taxon>
        <taxon>Heteroderidae</taxon>
        <taxon>Heteroderinae</taxon>
        <taxon>Globodera</taxon>
    </lineage>
</organism>
<evidence type="ECO:0000256" key="7">
    <source>
        <dbReference type="ARBA" id="ARBA00022840"/>
    </source>
</evidence>
<dbReference type="Gene3D" id="1.10.1410.10">
    <property type="match status" value="1"/>
</dbReference>
<feature type="region of interest" description="Disordered" evidence="10">
    <location>
        <begin position="599"/>
        <end position="697"/>
    </location>
</feature>
<evidence type="ECO:0000256" key="11">
    <source>
        <dbReference type="SAM" id="SignalP"/>
    </source>
</evidence>
<keyword evidence="4" id="KW-0507">mRNA processing</keyword>
<evidence type="ECO:0000256" key="1">
    <source>
        <dbReference type="ARBA" id="ARBA00004123"/>
    </source>
</evidence>
<dbReference type="WBParaSite" id="Gr19_v10_g2311.t1">
    <property type="protein sequence ID" value="Gr19_v10_g2311.t1"/>
    <property type="gene ID" value="Gr19_v10_g2311"/>
</dbReference>
<keyword evidence="8" id="KW-0539">Nucleus</keyword>
<dbReference type="EC" id="2.7.7.19" evidence="3"/>
<feature type="domain" description="Poly(A) polymerase central" evidence="12">
    <location>
        <begin position="1141"/>
        <end position="1280"/>
    </location>
</feature>
<dbReference type="Gene3D" id="3.30.460.10">
    <property type="entry name" value="Beta Polymerase, domain 2"/>
    <property type="match status" value="1"/>
</dbReference>
<dbReference type="PANTHER" id="PTHR10682:SF10">
    <property type="entry name" value="POLYNUCLEOTIDE ADENYLYLTRANSFERASE"/>
    <property type="match status" value="1"/>
</dbReference>
<name>A0A914HL21_GLORO</name>
<dbReference type="GO" id="GO:0005524">
    <property type="term" value="F:ATP binding"/>
    <property type="evidence" value="ECO:0007669"/>
    <property type="project" value="UniProtKB-KW"/>
</dbReference>
<evidence type="ECO:0000256" key="3">
    <source>
        <dbReference type="ARBA" id="ARBA00012388"/>
    </source>
</evidence>
<feature type="compositionally biased region" description="Polar residues" evidence="10">
    <location>
        <begin position="635"/>
        <end position="645"/>
    </location>
</feature>
<dbReference type="SUPFAM" id="SSF81631">
    <property type="entry name" value="PAP/OAS1 substrate-binding domain"/>
    <property type="match status" value="1"/>
</dbReference>
<accession>A0A914HL21</accession>
<dbReference type="PANTHER" id="PTHR10682">
    <property type="entry name" value="POLY A POLYMERASE"/>
    <property type="match status" value="1"/>
</dbReference>
<evidence type="ECO:0000313" key="14">
    <source>
        <dbReference type="WBParaSite" id="Gr19_v10_g2311.t1"/>
    </source>
</evidence>